<evidence type="ECO:0000256" key="1">
    <source>
        <dbReference type="SAM" id="MobiDB-lite"/>
    </source>
</evidence>
<protein>
    <submittedName>
        <fullName evidence="2">Uncharacterized protein</fullName>
    </submittedName>
</protein>
<organism evidence="2 3">
    <name type="scientific">Reticulomyxa filosa</name>
    <dbReference type="NCBI Taxonomy" id="46433"/>
    <lineage>
        <taxon>Eukaryota</taxon>
        <taxon>Sar</taxon>
        <taxon>Rhizaria</taxon>
        <taxon>Retaria</taxon>
        <taxon>Foraminifera</taxon>
        <taxon>Monothalamids</taxon>
        <taxon>Reticulomyxidae</taxon>
        <taxon>Reticulomyxa</taxon>
    </lineage>
</organism>
<reference evidence="2 3" key="1">
    <citation type="journal article" date="2013" name="Curr. Biol.">
        <title>The Genome of the Foraminiferan Reticulomyxa filosa.</title>
        <authorList>
            <person name="Glockner G."/>
            <person name="Hulsmann N."/>
            <person name="Schleicher M."/>
            <person name="Noegel A.A."/>
            <person name="Eichinger L."/>
            <person name="Gallinger C."/>
            <person name="Pawlowski J."/>
            <person name="Sierra R."/>
            <person name="Euteneuer U."/>
            <person name="Pillet L."/>
            <person name="Moustafa A."/>
            <person name="Platzer M."/>
            <person name="Groth M."/>
            <person name="Szafranski K."/>
            <person name="Schliwa M."/>
        </authorList>
    </citation>
    <scope>NUCLEOTIDE SEQUENCE [LARGE SCALE GENOMIC DNA]</scope>
</reference>
<evidence type="ECO:0000313" key="3">
    <source>
        <dbReference type="Proteomes" id="UP000023152"/>
    </source>
</evidence>
<proteinExistence type="predicted"/>
<dbReference type="EMBL" id="ASPP01006695">
    <property type="protein sequence ID" value="ETO28398.1"/>
    <property type="molecule type" value="Genomic_DNA"/>
</dbReference>
<feature type="compositionally biased region" description="Basic and acidic residues" evidence="1">
    <location>
        <begin position="179"/>
        <end position="195"/>
    </location>
</feature>
<feature type="region of interest" description="Disordered" evidence="1">
    <location>
        <begin position="179"/>
        <end position="214"/>
    </location>
</feature>
<accession>X6NR78</accession>
<feature type="compositionally biased region" description="Polar residues" evidence="1">
    <location>
        <begin position="197"/>
        <end position="213"/>
    </location>
</feature>
<gene>
    <name evidence="2" type="ORF">RFI_08735</name>
</gene>
<dbReference type="AlphaFoldDB" id="X6NR78"/>
<comment type="caution">
    <text evidence="2">The sequence shown here is derived from an EMBL/GenBank/DDBJ whole genome shotgun (WGS) entry which is preliminary data.</text>
</comment>
<name>X6NR78_RETFI</name>
<sequence length="227" mass="26464">MYWTVVVQLNDMIEEISKHLDHFTEQELKYLWTRTGECQRIVETEIQQRNANTISTMMAMSTPTIVGGSSNMDTRIPDDTKEPRYADQAQQPLSLPFQPHLKIPKALGRSLAPTKHRNEDRDDYSLEMWTKRPRHLGTEIDSQWAMPHHLDTDMDALWVQLEQLPTHPDSESLFRKQIDEDESARRREEEGEFSVHDTPSNRFGGSNEKVTSNQKKKKIISNIWCLC</sequence>
<dbReference type="Proteomes" id="UP000023152">
    <property type="component" value="Unassembled WGS sequence"/>
</dbReference>
<evidence type="ECO:0000313" key="2">
    <source>
        <dbReference type="EMBL" id="ETO28398.1"/>
    </source>
</evidence>
<keyword evidence="3" id="KW-1185">Reference proteome</keyword>